<comment type="caution">
    <text evidence="4">The sequence shown here is derived from an EMBL/GenBank/DDBJ whole genome shotgun (WGS) entry which is preliminary data.</text>
</comment>
<keyword evidence="5" id="KW-1185">Reference proteome</keyword>
<dbReference type="InterPro" id="IPR036770">
    <property type="entry name" value="Ankyrin_rpt-contain_sf"/>
</dbReference>
<organism evidence="4 5">
    <name type="scientific">Intoshia linei</name>
    <dbReference type="NCBI Taxonomy" id="1819745"/>
    <lineage>
        <taxon>Eukaryota</taxon>
        <taxon>Metazoa</taxon>
        <taxon>Spiralia</taxon>
        <taxon>Lophotrochozoa</taxon>
        <taxon>Mesozoa</taxon>
        <taxon>Orthonectida</taxon>
        <taxon>Rhopaluridae</taxon>
        <taxon>Intoshia</taxon>
    </lineage>
</organism>
<dbReference type="SUPFAM" id="SSF48403">
    <property type="entry name" value="Ankyrin repeat"/>
    <property type="match status" value="1"/>
</dbReference>
<evidence type="ECO:0000256" key="3">
    <source>
        <dbReference type="PROSITE-ProRule" id="PRU00023"/>
    </source>
</evidence>
<keyword evidence="2 3" id="KW-0040">ANK repeat</keyword>
<dbReference type="PANTHER" id="PTHR24173:SF40">
    <property type="entry name" value="AGAP006757-PA"/>
    <property type="match status" value="1"/>
</dbReference>
<dbReference type="Proteomes" id="UP000078046">
    <property type="component" value="Unassembled WGS sequence"/>
</dbReference>
<accession>A0A177AZ25</accession>
<gene>
    <name evidence="4" type="ORF">A3Q56_05484</name>
</gene>
<proteinExistence type="predicted"/>
<evidence type="ECO:0000313" key="5">
    <source>
        <dbReference type="Proteomes" id="UP000078046"/>
    </source>
</evidence>
<protein>
    <submittedName>
        <fullName evidence="4">Ankyrin repeat domain-containing protein</fullName>
    </submittedName>
</protein>
<dbReference type="Pfam" id="PF12796">
    <property type="entry name" value="Ank_2"/>
    <property type="match status" value="1"/>
</dbReference>
<name>A0A177AZ25_9BILA</name>
<feature type="repeat" description="ANK" evidence="3">
    <location>
        <begin position="101"/>
        <end position="123"/>
    </location>
</feature>
<feature type="non-terminal residue" evidence="4">
    <location>
        <position position="640"/>
    </location>
</feature>
<dbReference type="EMBL" id="LWCA01000868">
    <property type="protein sequence ID" value="OAF66651.1"/>
    <property type="molecule type" value="Genomic_DNA"/>
</dbReference>
<dbReference type="SMART" id="SM00248">
    <property type="entry name" value="ANK"/>
    <property type="match status" value="3"/>
</dbReference>
<evidence type="ECO:0000256" key="2">
    <source>
        <dbReference type="ARBA" id="ARBA00023043"/>
    </source>
</evidence>
<dbReference type="OrthoDB" id="5406014at2759"/>
<keyword evidence="1" id="KW-0677">Repeat</keyword>
<dbReference type="PROSITE" id="PS50088">
    <property type="entry name" value="ANK_REPEAT"/>
    <property type="match status" value="1"/>
</dbReference>
<dbReference type="InterPro" id="IPR002110">
    <property type="entry name" value="Ankyrin_rpt"/>
</dbReference>
<dbReference type="Gene3D" id="1.25.40.20">
    <property type="entry name" value="Ankyrin repeat-containing domain"/>
    <property type="match status" value="1"/>
</dbReference>
<dbReference type="AlphaFoldDB" id="A0A177AZ25"/>
<dbReference type="PROSITE" id="PS50297">
    <property type="entry name" value="ANK_REP_REGION"/>
    <property type="match status" value="1"/>
</dbReference>
<evidence type="ECO:0000313" key="4">
    <source>
        <dbReference type="EMBL" id="OAF66651.1"/>
    </source>
</evidence>
<evidence type="ECO:0000256" key="1">
    <source>
        <dbReference type="ARBA" id="ARBA00022737"/>
    </source>
</evidence>
<reference evidence="4 5" key="1">
    <citation type="submission" date="2016-04" db="EMBL/GenBank/DDBJ databases">
        <title>The genome of Intoshia linei affirms orthonectids as highly simplified spiralians.</title>
        <authorList>
            <person name="Mikhailov K.V."/>
            <person name="Slusarev G.S."/>
            <person name="Nikitin M.A."/>
            <person name="Logacheva M.D."/>
            <person name="Penin A."/>
            <person name="Aleoshin V."/>
            <person name="Panchin Y.V."/>
        </authorList>
    </citation>
    <scope>NUCLEOTIDE SEQUENCE [LARGE SCALE GENOMIC DNA]</scope>
    <source>
        <strain evidence="4">Intl2013</strain>
        <tissue evidence="4">Whole animal</tissue>
    </source>
</reference>
<dbReference type="PANTHER" id="PTHR24173">
    <property type="entry name" value="ANKYRIN REPEAT CONTAINING"/>
    <property type="match status" value="1"/>
</dbReference>
<sequence length="640" mass="74739">MDLENELENPKKIYHIPSYSIENFNFKYYQSQFWKGCMEYNINVIIDVVSSCDSFWLPKVVNSMDNSGTTVLGHACINGSILLIDVLLNVKCINANCSDNEGNTPLMYAAQAGYLNVIKKILNSKLVIKIDQCNNFGFTALMKAAIQGRNECAKIFLCNGSCAYKRDYGRRFNAEEWAEYCGWKSCSREIKMYRRSMPYICIRSLRCIKEKKDAIKMKWQKPKKIETISIDLLNSPNILNYKLEKRNFNNTIKRNLKQSKTAARNETENLFSQPILKNTVKDEQELNKICRKVNEKIYLKKKKRDCKYWLLFFNCFKIEVNESVKTFNKNADSSIKDIVKEIPISFNQNSASELSTKTKNQCELDKPNPMLKKNTDSQRVDVSTTIKKCVFSCTKCNEESLPFNYSFGVSKNCLDNLRSKTNSDFIKSANTIAQLITAGKQSKDYKDSLNKNNYFFIQKWFSVDYLYKSPPKTRRSCASLPNLSFSIFKESKLYFDKINFENNNFTFKLKKNEKYLKYASDGQVFKLLNTFDGKFNFFMDHDYGSGETCRVVYHHLYQKSLKNNFVNNYISFRNQSELKIRGIEKYGFNKNSAINKLYNTSLLKSKLNIKDEKNIFLRVQSNFRYSCSEYYNVTRHSKHN</sequence>